<dbReference type="PROSITE" id="PS01124">
    <property type="entry name" value="HTH_ARAC_FAMILY_2"/>
    <property type="match status" value="1"/>
</dbReference>
<keyword evidence="1" id="KW-0805">Transcription regulation</keyword>
<evidence type="ECO:0000256" key="3">
    <source>
        <dbReference type="ARBA" id="ARBA00023163"/>
    </source>
</evidence>
<dbReference type="InterPro" id="IPR050204">
    <property type="entry name" value="AraC_XylS_family_regulators"/>
</dbReference>
<evidence type="ECO:0000313" key="6">
    <source>
        <dbReference type="Proteomes" id="UP000198677"/>
    </source>
</evidence>
<dbReference type="InterPro" id="IPR009057">
    <property type="entry name" value="Homeodomain-like_sf"/>
</dbReference>
<keyword evidence="2 5" id="KW-0238">DNA-binding</keyword>
<accession>A0A1H7TSR0</accession>
<dbReference type="PANTHER" id="PTHR46796:SF15">
    <property type="entry name" value="BLL1074 PROTEIN"/>
    <property type="match status" value="1"/>
</dbReference>
<dbReference type="Gene3D" id="1.10.10.60">
    <property type="entry name" value="Homeodomain-like"/>
    <property type="match status" value="1"/>
</dbReference>
<evidence type="ECO:0000256" key="1">
    <source>
        <dbReference type="ARBA" id="ARBA00023015"/>
    </source>
</evidence>
<dbReference type="AlphaFoldDB" id="A0A1H7TSR0"/>
<keyword evidence="3" id="KW-0804">Transcription</keyword>
<keyword evidence="6" id="KW-1185">Reference proteome</keyword>
<feature type="domain" description="HTH araC/xylS-type" evidence="4">
    <location>
        <begin position="154"/>
        <end position="263"/>
    </location>
</feature>
<reference evidence="6" key="1">
    <citation type="submission" date="2016-10" db="EMBL/GenBank/DDBJ databases">
        <authorList>
            <person name="Varghese N."/>
            <person name="Submissions S."/>
        </authorList>
    </citation>
    <scope>NUCLEOTIDE SEQUENCE [LARGE SCALE GENOMIC DNA]</scope>
    <source>
        <strain evidence="6">DSM 44675</strain>
    </source>
</reference>
<dbReference type="SUPFAM" id="SSF46689">
    <property type="entry name" value="Homeodomain-like"/>
    <property type="match status" value="1"/>
</dbReference>
<dbReference type="Proteomes" id="UP000198677">
    <property type="component" value="Unassembled WGS sequence"/>
</dbReference>
<evidence type="ECO:0000259" key="4">
    <source>
        <dbReference type="PROSITE" id="PS01124"/>
    </source>
</evidence>
<organism evidence="5 6">
    <name type="scientific">Rhodococcus maanshanensis</name>
    <dbReference type="NCBI Taxonomy" id="183556"/>
    <lineage>
        <taxon>Bacteria</taxon>
        <taxon>Bacillati</taxon>
        <taxon>Actinomycetota</taxon>
        <taxon>Actinomycetes</taxon>
        <taxon>Mycobacteriales</taxon>
        <taxon>Nocardiaceae</taxon>
        <taxon>Rhodococcus</taxon>
    </lineage>
</organism>
<evidence type="ECO:0000313" key="5">
    <source>
        <dbReference type="EMBL" id="SEL87494.1"/>
    </source>
</evidence>
<dbReference type="PANTHER" id="PTHR46796">
    <property type="entry name" value="HTH-TYPE TRANSCRIPTIONAL ACTIVATOR RHAS-RELATED"/>
    <property type="match status" value="1"/>
</dbReference>
<protein>
    <submittedName>
        <fullName evidence="5">AraC-type DNA-binding protein</fullName>
    </submittedName>
</protein>
<proteinExistence type="predicted"/>
<dbReference type="SMART" id="SM00342">
    <property type="entry name" value="HTH_ARAC"/>
    <property type="match status" value="1"/>
</dbReference>
<gene>
    <name evidence="5" type="ORF">SAMN05444583_11678</name>
</gene>
<sequence>MTGHSEGRRASPAPPLRPFVAPYEGYRLAGFEPGSHLGLPSPYLTVIIALDAPLELARMSDPRQQPGVWGTLASGLSIAPVTIRHDGNQHGVQLALTPAGSRALLGVPAAELGAWVVELEDLLGADAAELSDRIAAEPSWEARFAVLDEVLSRRLADAEIDPHLAHAWQLLTAADGVVRVGQVAREIGWSRRHLVGRFTAEFGVSPKEAAKLARFHRSHRLLRAQPSISLADAAARCGFYDQAHLARDWRDIVGIPPSRWRAEELFSFIQADQTSEGAVSRA</sequence>
<dbReference type="GO" id="GO:0003700">
    <property type="term" value="F:DNA-binding transcription factor activity"/>
    <property type="evidence" value="ECO:0007669"/>
    <property type="project" value="InterPro"/>
</dbReference>
<name>A0A1H7TSR0_9NOCA</name>
<dbReference type="InterPro" id="IPR018060">
    <property type="entry name" value="HTH_AraC"/>
</dbReference>
<dbReference type="Pfam" id="PF12833">
    <property type="entry name" value="HTH_18"/>
    <property type="match status" value="1"/>
</dbReference>
<dbReference type="RefSeq" id="WP_072753972.1">
    <property type="nucleotide sequence ID" value="NZ_FOAW01000016.1"/>
</dbReference>
<dbReference type="OrthoDB" id="2559672at2"/>
<dbReference type="GO" id="GO:0043565">
    <property type="term" value="F:sequence-specific DNA binding"/>
    <property type="evidence" value="ECO:0007669"/>
    <property type="project" value="InterPro"/>
</dbReference>
<evidence type="ECO:0000256" key="2">
    <source>
        <dbReference type="ARBA" id="ARBA00023125"/>
    </source>
</evidence>
<dbReference type="EMBL" id="FOAW01000016">
    <property type="protein sequence ID" value="SEL87494.1"/>
    <property type="molecule type" value="Genomic_DNA"/>
</dbReference>